<evidence type="ECO:0000313" key="2">
    <source>
        <dbReference type="EMBL" id="EPF47853.1"/>
    </source>
</evidence>
<dbReference type="PATRIC" id="fig|1125702.3.peg.116"/>
<comment type="caution">
    <text evidence="2">The sequence shown here is derived from an EMBL/GenBank/DDBJ whole genome shotgun (WGS) entry which is preliminary data.</text>
</comment>
<dbReference type="RefSeq" id="WP_016517756.1">
    <property type="nucleotide sequence ID" value="NZ_KE332512.1"/>
</dbReference>
<dbReference type="HOGENOM" id="CLU_1795636_0_0_12"/>
<evidence type="ECO:0000313" key="3">
    <source>
        <dbReference type="Proteomes" id="UP000014605"/>
    </source>
</evidence>
<dbReference type="AlphaFoldDB" id="S3LBN1"/>
<reference evidence="2 3" key="1">
    <citation type="submission" date="2013-04" db="EMBL/GenBank/DDBJ databases">
        <title>The Genome Sequence of Treponema vincentii F0403.</title>
        <authorList>
            <consortium name="The Broad Institute Genomics Platform"/>
            <person name="Earl A."/>
            <person name="Ward D."/>
            <person name="Feldgarden M."/>
            <person name="Gevers D."/>
            <person name="Leonetti C."/>
            <person name="Izard J."/>
            <person name="Walker B."/>
            <person name="Young S."/>
            <person name="Zeng Q."/>
            <person name="Gargeya S."/>
            <person name="Fitzgerald M."/>
            <person name="Haas B."/>
            <person name="Abouelleil A."/>
            <person name="Allen A.W."/>
            <person name="Alvarado L."/>
            <person name="Arachchi H.M."/>
            <person name="Berlin A.M."/>
            <person name="Chapman S.B."/>
            <person name="Gainer-Dewar J."/>
            <person name="Goldberg J."/>
            <person name="Griggs A."/>
            <person name="Gujja S."/>
            <person name="Hansen M."/>
            <person name="Howarth C."/>
            <person name="Imamovic A."/>
            <person name="Ireland A."/>
            <person name="Larimer J."/>
            <person name="McCowan C."/>
            <person name="Murphy C."/>
            <person name="Pearson M."/>
            <person name="Poon T.W."/>
            <person name="Priest M."/>
            <person name="Roberts A."/>
            <person name="Saif S."/>
            <person name="Shea T."/>
            <person name="Sisk P."/>
            <person name="Sykes S."/>
            <person name="Wortman J."/>
            <person name="Nusbaum C."/>
            <person name="Birren B."/>
        </authorList>
    </citation>
    <scope>NUCLEOTIDE SEQUENCE [LARGE SCALE GENOMIC DNA]</scope>
    <source>
        <strain evidence="2 3">F0403</strain>
    </source>
</reference>
<dbReference type="PROSITE" id="PS51257">
    <property type="entry name" value="PROKAR_LIPOPROTEIN"/>
    <property type="match status" value="1"/>
</dbReference>
<accession>S3LBN1</accession>
<keyword evidence="3" id="KW-1185">Reference proteome</keyword>
<protein>
    <submittedName>
        <fullName evidence="2">Uncharacterized protein</fullName>
    </submittedName>
</protein>
<evidence type="ECO:0000256" key="1">
    <source>
        <dbReference type="SAM" id="SignalP"/>
    </source>
</evidence>
<gene>
    <name evidence="2" type="ORF">HMPREF1222_00113</name>
</gene>
<dbReference type="EMBL" id="ATFC01000001">
    <property type="protein sequence ID" value="EPF47853.1"/>
    <property type="molecule type" value="Genomic_DNA"/>
</dbReference>
<dbReference type="GeneID" id="301460327"/>
<sequence length="144" mass="16400">MKRLYSLPLYFLFTACTMFTAQQVPFTVSKPECVIGGNEDYYDVAGIVFTFYNTGAKEIQGIEISCMIYDAETKNNPFIGSNLIKAVCNETIGSGEQKELIIPLDRYLYRVPDKPYLIDHFFIRKLTFSDGSVWEDKAGVYKIS</sequence>
<feature type="signal peptide" evidence="1">
    <location>
        <begin position="1"/>
        <end position="21"/>
    </location>
</feature>
<organism evidence="2 3">
    <name type="scientific">Treponema vincentii F0403</name>
    <dbReference type="NCBI Taxonomy" id="1125702"/>
    <lineage>
        <taxon>Bacteria</taxon>
        <taxon>Pseudomonadati</taxon>
        <taxon>Spirochaetota</taxon>
        <taxon>Spirochaetia</taxon>
        <taxon>Spirochaetales</taxon>
        <taxon>Treponemataceae</taxon>
        <taxon>Treponema</taxon>
    </lineage>
</organism>
<feature type="chain" id="PRO_5004511409" evidence="1">
    <location>
        <begin position="22"/>
        <end position="144"/>
    </location>
</feature>
<dbReference type="Proteomes" id="UP000014605">
    <property type="component" value="Unassembled WGS sequence"/>
</dbReference>
<name>S3LBN1_9SPIR</name>
<keyword evidence="1" id="KW-0732">Signal</keyword>
<proteinExistence type="predicted"/>